<evidence type="ECO:0000256" key="1">
    <source>
        <dbReference type="ARBA" id="ARBA00008791"/>
    </source>
</evidence>
<dbReference type="PANTHER" id="PTHR46268">
    <property type="entry name" value="STRESS RESPONSE PROTEIN NHAX"/>
    <property type="match status" value="1"/>
</dbReference>
<dbReference type="RefSeq" id="WP_068349402.1">
    <property type="nucleotide sequence ID" value="NZ_LQBQ01000037.1"/>
</dbReference>
<comment type="caution">
    <text evidence="3">The sequence shown here is derived from an EMBL/GenBank/DDBJ whole genome shotgun (WGS) entry which is preliminary data.</text>
</comment>
<name>A0A0X3TD13_9RHOB</name>
<reference evidence="4" key="1">
    <citation type="submission" date="2015-12" db="EMBL/GenBank/DDBJ databases">
        <authorList>
            <person name="Zhang G."/>
            <person name="Stingl U."/>
        </authorList>
    </citation>
    <scope>NUCLEOTIDE SEQUENCE [LARGE SCALE GENOMIC DNA]</scope>
    <source>
        <strain evidence="4">ZGT118</strain>
    </source>
</reference>
<dbReference type="PANTHER" id="PTHR46268:SF6">
    <property type="entry name" value="UNIVERSAL STRESS PROTEIN UP12"/>
    <property type="match status" value="1"/>
</dbReference>
<dbReference type="Gene3D" id="3.40.50.620">
    <property type="entry name" value="HUPs"/>
    <property type="match status" value="1"/>
</dbReference>
<proteinExistence type="inferred from homology"/>
<evidence type="ECO:0000313" key="3">
    <source>
        <dbReference type="EMBL" id="KUJ73672.1"/>
    </source>
</evidence>
<dbReference type="InterPro" id="IPR014729">
    <property type="entry name" value="Rossmann-like_a/b/a_fold"/>
</dbReference>
<dbReference type="CDD" id="cd00293">
    <property type="entry name" value="USP-like"/>
    <property type="match status" value="1"/>
</dbReference>
<keyword evidence="4" id="KW-1185">Reference proteome</keyword>
<dbReference type="Proteomes" id="UP000053791">
    <property type="component" value="Unassembled WGS sequence"/>
</dbReference>
<evidence type="ECO:0000313" key="4">
    <source>
        <dbReference type="Proteomes" id="UP000053791"/>
    </source>
</evidence>
<dbReference type="EMBL" id="LQBQ01000037">
    <property type="protein sequence ID" value="KUJ73672.1"/>
    <property type="molecule type" value="Genomic_DNA"/>
</dbReference>
<accession>A0A0X3TD13</accession>
<feature type="domain" description="UspA" evidence="2">
    <location>
        <begin position="1"/>
        <end position="135"/>
    </location>
</feature>
<organism evidence="3 4">
    <name type="scientific">Ruegeria marisrubri</name>
    <dbReference type="NCBI Taxonomy" id="1685379"/>
    <lineage>
        <taxon>Bacteria</taxon>
        <taxon>Pseudomonadati</taxon>
        <taxon>Pseudomonadota</taxon>
        <taxon>Alphaproteobacteria</taxon>
        <taxon>Rhodobacterales</taxon>
        <taxon>Roseobacteraceae</taxon>
        <taxon>Ruegeria</taxon>
    </lineage>
</organism>
<dbReference type="InterPro" id="IPR006015">
    <property type="entry name" value="Universal_stress_UspA"/>
</dbReference>
<evidence type="ECO:0000259" key="2">
    <source>
        <dbReference type="Pfam" id="PF00582"/>
    </source>
</evidence>
<protein>
    <submittedName>
        <fullName evidence="3">Universal stress protein</fullName>
    </submittedName>
</protein>
<dbReference type="AlphaFoldDB" id="A0A0X3TD13"/>
<sequence length="135" mass="14733">MYSNILIPVVFDEGHDTQASFLAARALANDDARFTVLHVMDPIPAYVASQIPADVLAKSRDRTERELKEMAAALPGATTVLESGHAGRFIVDYADRHGIDCIVLASHRPGIENLFLGSTADRVVRHAKCSVHVIR</sequence>
<dbReference type="OrthoDB" id="9792500at2"/>
<comment type="similarity">
    <text evidence="1">Belongs to the universal stress protein A family.</text>
</comment>
<dbReference type="PRINTS" id="PR01438">
    <property type="entry name" value="UNVRSLSTRESS"/>
</dbReference>
<dbReference type="InterPro" id="IPR006016">
    <property type="entry name" value="UspA"/>
</dbReference>
<gene>
    <name evidence="3" type="ORF">AVO45_13835</name>
</gene>
<dbReference type="SUPFAM" id="SSF52402">
    <property type="entry name" value="Adenine nucleotide alpha hydrolases-like"/>
    <property type="match status" value="1"/>
</dbReference>
<dbReference type="Pfam" id="PF00582">
    <property type="entry name" value="Usp"/>
    <property type="match status" value="1"/>
</dbReference>
<dbReference type="STRING" id="1685379.AVO45_13835"/>